<comment type="similarity">
    <text evidence="2">Belongs to the tRNA methyltransferase O family.</text>
</comment>
<dbReference type="InterPro" id="IPR036414">
    <property type="entry name" value="YaeB_N_sf"/>
</dbReference>
<dbReference type="Gene3D" id="2.40.30.70">
    <property type="entry name" value="YaeB-like"/>
    <property type="match status" value="1"/>
</dbReference>
<feature type="domain" description="TsaA-like" evidence="3">
    <location>
        <begin position="14"/>
        <end position="156"/>
    </location>
</feature>
<reference evidence="4 5" key="1">
    <citation type="submission" date="2019-07" db="EMBL/GenBank/DDBJ databases">
        <title>Genomic Encyclopedia of Type Strains, Phase IV (KMG-IV): sequencing the most valuable type-strain genomes for metagenomic binning, comparative biology and taxonomic classification.</title>
        <authorList>
            <person name="Goeker M."/>
        </authorList>
    </citation>
    <scope>NUCLEOTIDE SEQUENCE [LARGE SCALE GENOMIC DNA]</scope>
    <source>
        <strain evidence="4 5">SS015</strain>
    </source>
</reference>
<keyword evidence="4" id="KW-0808">Transferase</keyword>
<dbReference type="Pfam" id="PF01980">
    <property type="entry name" value="TrmO_N"/>
    <property type="match status" value="1"/>
</dbReference>
<dbReference type="GO" id="GO:0032259">
    <property type="term" value="P:methylation"/>
    <property type="evidence" value="ECO:0007669"/>
    <property type="project" value="UniProtKB-KW"/>
</dbReference>
<evidence type="ECO:0000256" key="1">
    <source>
        <dbReference type="ARBA" id="ARBA00022691"/>
    </source>
</evidence>
<evidence type="ECO:0000313" key="5">
    <source>
        <dbReference type="Proteomes" id="UP000324159"/>
    </source>
</evidence>
<dbReference type="NCBIfam" id="TIGR00104">
    <property type="entry name" value="tRNA_TsaA"/>
    <property type="match status" value="1"/>
</dbReference>
<dbReference type="Proteomes" id="UP000324159">
    <property type="component" value="Unassembled WGS sequence"/>
</dbReference>
<organism evidence="4 5">
    <name type="scientific">Geothermobacter ehrlichii</name>
    <dbReference type="NCBI Taxonomy" id="213224"/>
    <lineage>
        <taxon>Bacteria</taxon>
        <taxon>Pseudomonadati</taxon>
        <taxon>Thermodesulfobacteriota</taxon>
        <taxon>Desulfuromonadia</taxon>
        <taxon>Desulfuromonadales</taxon>
        <taxon>Geothermobacteraceae</taxon>
        <taxon>Geothermobacter</taxon>
    </lineage>
</organism>
<evidence type="ECO:0000259" key="3">
    <source>
        <dbReference type="PROSITE" id="PS51668"/>
    </source>
</evidence>
<keyword evidence="4" id="KW-0489">Methyltransferase</keyword>
<dbReference type="PROSITE" id="PS01318">
    <property type="entry name" value="TSAA_1"/>
    <property type="match status" value="1"/>
</dbReference>
<dbReference type="InterPro" id="IPR023368">
    <property type="entry name" value="UPF0066_cons_site"/>
</dbReference>
<dbReference type="InterPro" id="IPR023370">
    <property type="entry name" value="TrmO-like_N"/>
</dbReference>
<dbReference type="Pfam" id="PF18389">
    <property type="entry name" value="TrmO_C"/>
    <property type="match status" value="1"/>
</dbReference>
<comment type="caution">
    <text evidence="4">The sequence shown here is derived from an EMBL/GenBank/DDBJ whole genome shotgun (WGS) entry which is preliminary data.</text>
</comment>
<dbReference type="GO" id="GO:0008168">
    <property type="term" value="F:methyltransferase activity"/>
    <property type="evidence" value="ECO:0007669"/>
    <property type="project" value="UniProtKB-KW"/>
</dbReference>
<dbReference type="CDD" id="cd09281">
    <property type="entry name" value="UPF0066"/>
    <property type="match status" value="1"/>
</dbReference>
<sequence length="242" mass="26904">MQKSRTSSDQLPALQVIARVHSPYREKFATPRQPGLAPAAEGFVELLPPFDREEALRGIEQYSHVWLLFLFDRVPTDRPWQPTVRPPRLGGNRRVGVFATRSPFRPNRIGLSVVKLKGIERRNGRLGLAVTGIDLTDGTPVIDIKPYLPYVDRVTAAEAGVFASPPGQKRKVRFCDQAQKNLADRPDLKELIIQTLALDPRPGYRHGEGSGEFGMCLAGCNIRWREEAAGPLVTEVETDATS</sequence>
<dbReference type="PROSITE" id="PS51668">
    <property type="entry name" value="TSAA_2"/>
    <property type="match status" value="1"/>
</dbReference>
<gene>
    <name evidence="4" type="ORF">EDC39_10869</name>
</gene>
<dbReference type="OrthoDB" id="9804309at2"/>
<keyword evidence="5" id="KW-1185">Reference proteome</keyword>
<dbReference type="PANTHER" id="PTHR12818:SF0">
    <property type="entry name" value="TRNA (ADENINE(37)-N6)-METHYLTRANSFERASE"/>
    <property type="match status" value="1"/>
</dbReference>
<dbReference type="PANTHER" id="PTHR12818">
    <property type="entry name" value="TRNA (ADENINE(37)-N6)-METHYLTRANSFERASE"/>
    <property type="match status" value="1"/>
</dbReference>
<dbReference type="EMBL" id="VNIB01000008">
    <property type="protein sequence ID" value="TYO98132.1"/>
    <property type="molecule type" value="Genomic_DNA"/>
</dbReference>
<keyword evidence="1" id="KW-0949">S-adenosyl-L-methionine</keyword>
<dbReference type="InterPro" id="IPR040372">
    <property type="entry name" value="YaeB-like"/>
</dbReference>
<proteinExistence type="inferred from homology"/>
<evidence type="ECO:0000256" key="2">
    <source>
        <dbReference type="ARBA" id="ARBA00033753"/>
    </source>
</evidence>
<protein>
    <submittedName>
        <fullName evidence="4">tRNA-Thr(GGU) m(6)t(6)A37 methyltransferase TsaA</fullName>
    </submittedName>
</protein>
<dbReference type="Gene3D" id="3.30.2310.10">
    <property type="entry name" value="YaeB-like"/>
    <property type="match status" value="1"/>
</dbReference>
<dbReference type="InterPro" id="IPR041369">
    <property type="entry name" value="TrmO_C"/>
</dbReference>
<dbReference type="SUPFAM" id="SSF118196">
    <property type="entry name" value="YaeB-like"/>
    <property type="match status" value="1"/>
</dbReference>
<evidence type="ECO:0000313" key="4">
    <source>
        <dbReference type="EMBL" id="TYO98132.1"/>
    </source>
</evidence>
<accession>A0A5D3WIR8</accession>
<dbReference type="InterPro" id="IPR036413">
    <property type="entry name" value="YaeB-like_sf"/>
</dbReference>
<dbReference type="AlphaFoldDB" id="A0A5D3WIR8"/>
<name>A0A5D3WIR8_9BACT</name>
<dbReference type="RefSeq" id="WP_148896205.1">
    <property type="nucleotide sequence ID" value="NZ_VNIB01000008.1"/>
</dbReference>